<dbReference type="InterPro" id="IPR016166">
    <property type="entry name" value="FAD-bd_PCMH"/>
</dbReference>
<feature type="domain" description="FAD-binding PCMH-type" evidence="2">
    <location>
        <begin position="14"/>
        <end position="177"/>
    </location>
</feature>
<dbReference type="RefSeq" id="WP_188699288.1">
    <property type="nucleotide sequence ID" value="NZ_BMMQ01000001.1"/>
</dbReference>
<keyword evidence="1" id="KW-0560">Oxidoreductase</keyword>
<evidence type="ECO:0000259" key="2">
    <source>
        <dbReference type="PROSITE" id="PS51387"/>
    </source>
</evidence>
<reference evidence="4" key="1">
    <citation type="journal article" date="2019" name="Int. J. Syst. Evol. Microbiol.">
        <title>The Global Catalogue of Microorganisms (GCM) 10K type strain sequencing project: providing services to taxonomists for standard genome sequencing and annotation.</title>
        <authorList>
            <consortium name="The Broad Institute Genomics Platform"/>
            <consortium name="The Broad Institute Genome Sequencing Center for Infectious Disease"/>
            <person name="Wu L."/>
            <person name="Ma J."/>
        </authorList>
    </citation>
    <scope>NUCLEOTIDE SEQUENCE [LARGE SCALE GENOMIC DNA]</scope>
    <source>
        <strain evidence="4">CGMCC 4.7181</strain>
    </source>
</reference>
<dbReference type="InterPro" id="IPR016171">
    <property type="entry name" value="Vanillyl_alc_oxidase_C-sub2"/>
</dbReference>
<proteinExistence type="predicted"/>
<dbReference type="InterPro" id="IPR010031">
    <property type="entry name" value="FAD_lactone_oxidase-like"/>
</dbReference>
<dbReference type="SUPFAM" id="SSF56176">
    <property type="entry name" value="FAD-binding/transporter-associated domain-like"/>
    <property type="match status" value="1"/>
</dbReference>
<dbReference type="PROSITE" id="PS51387">
    <property type="entry name" value="FAD_PCMH"/>
    <property type="match status" value="1"/>
</dbReference>
<dbReference type="Pfam" id="PF04030">
    <property type="entry name" value="ALO"/>
    <property type="match status" value="1"/>
</dbReference>
<dbReference type="PANTHER" id="PTHR43762:SF1">
    <property type="entry name" value="D-ARABINONO-1,4-LACTONE OXIDASE"/>
    <property type="match status" value="1"/>
</dbReference>
<accession>A0ABQ2MWC0</accession>
<organism evidence="3 4">
    <name type="scientific">Microbacterium nanhaiense</name>
    <dbReference type="NCBI Taxonomy" id="1301026"/>
    <lineage>
        <taxon>Bacteria</taxon>
        <taxon>Bacillati</taxon>
        <taxon>Actinomycetota</taxon>
        <taxon>Actinomycetes</taxon>
        <taxon>Micrococcales</taxon>
        <taxon>Microbacteriaceae</taxon>
        <taxon>Microbacterium</taxon>
    </lineage>
</organism>
<dbReference type="Pfam" id="PF01565">
    <property type="entry name" value="FAD_binding_4"/>
    <property type="match status" value="1"/>
</dbReference>
<evidence type="ECO:0000313" key="4">
    <source>
        <dbReference type="Proteomes" id="UP000638043"/>
    </source>
</evidence>
<keyword evidence="4" id="KW-1185">Reference proteome</keyword>
<name>A0ABQ2MWC0_9MICO</name>
<dbReference type="InterPro" id="IPR016167">
    <property type="entry name" value="FAD-bd_PCMH_sub1"/>
</dbReference>
<dbReference type="EMBL" id="BMMQ01000001">
    <property type="protein sequence ID" value="GGO58739.1"/>
    <property type="molecule type" value="Genomic_DNA"/>
</dbReference>
<sequence length="412" mass="44651">MSAVDVGATWAGTHTFRAAGLVVPRTIDEAAELVASHERIRAFGTRHSFNDLADGETLISMLEIDPGFELDERRAEVTVGTGTRYGVLAAWLHERGWALKNMGSLPHISIGGANATATHGSGDRNGVLATSIAAIELITAGGEIRRIARGDEGFEGSVVSLGALGVAARVTLDVVPAFDMRQDVFHAVPWEAVLEHLGELTGCGYSVSVFTIWDEPALARVLVKSRIDDGAPEELFGVRAARPAPPEPLDNRTPQGGAPGPWLERLPHFRLDRVPSNGDEIQSEYFVDRAHGSAAIAAVRELAADIAPCLITTELRTTAADELWLSMAHGRASLGIHFTWRNLPAEVHALIPRIEAALAPFAARTHWGKVHAMTADRIRPLYPRMPDFLALRERMDPARKFDNAHLRRVLGT</sequence>
<dbReference type="Gene3D" id="3.30.70.2520">
    <property type="match status" value="1"/>
</dbReference>
<evidence type="ECO:0000313" key="3">
    <source>
        <dbReference type="EMBL" id="GGO58739.1"/>
    </source>
</evidence>
<dbReference type="InterPro" id="IPR036318">
    <property type="entry name" value="FAD-bd_PCMH-like_sf"/>
</dbReference>
<dbReference type="InterPro" id="IPR016169">
    <property type="entry name" value="FAD-bd_PCMH_sub2"/>
</dbReference>
<dbReference type="Proteomes" id="UP000638043">
    <property type="component" value="Unassembled WGS sequence"/>
</dbReference>
<protein>
    <submittedName>
        <fullName evidence="3">Xylitol oxidase</fullName>
    </submittedName>
</protein>
<dbReference type="Gene3D" id="3.30.43.10">
    <property type="entry name" value="Uridine Diphospho-n-acetylenolpyruvylglucosamine Reductase, domain 2"/>
    <property type="match status" value="1"/>
</dbReference>
<dbReference type="Gene3D" id="3.30.465.10">
    <property type="match status" value="1"/>
</dbReference>
<dbReference type="PIRSF" id="PIRSF000136">
    <property type="entry name" value="LGO_GLO"/>
    <property type="match status" value="1"/>
</dbReference>
<evidence type="ECO:0000256" key="1">
    <source>
        <dbReference type="ARBA" id="ARBA00023002"/>
    </source>
</evidence>
<dbReference type="Gene3D" id="3.30.70.2530">
    <property type="match status" value="1"/>
</dbReference>
<comment type="caution">
    <text evidence="3">The sequence shown here is derived from an EMBL/GenBank/DDBJ whole genome shotgun (WGS) entry which is preliminary data.</text>
</comment>
<dbReference type="InterPro" id="IPR007173">
    <property type="entry name" value="ALO_C"/>
</dbReference>
<gene>
    <name evidence="3" type="ORF">GCM10010910_00010</name>
</gene>
<dbReference type="InterPro" id="IPR006094">
    <property type="entry name" value="Oxid_FAD_bind_N"/>
</dbReference>
<dbReference type="Gene3D" id="1.10.45.10">
    <property type="entry name" value="Vanillyl-alcohol Oxidase, Chain A, domain 4"/>
    <property type="match status" value="1"/>
</dbReference>
<dbReference type="PANTHER" id="PTHR43762">
    <property type="entry name" value="L-GULONOLACTONE OXIDASE"/>
    <property type="match status" value="1"/>
</dbReference>